<organism evidence="9 10">
    <name type="scientific">Peptostreptococcus porci</name>
    <dbReference type="NCBI Taxonomy" id="2652282"/>
    <lineage>
        <taxon>Bacteria</taxon>
        <taxon>Bacillati</taxon>
        <taxon>Bacillota</taxon>
        <taxon>Clostridia</taxon>
        <taxon>Peptostreptococcales</taxon>
        <taxon>Peptostreptococcaceae</taxon>
        <taxon>Peptostreptococcus</taxon>
    </lineage>
</organism>
<keyword evidence="7" id="KW-0378">Hydrolase</keyword>
<dbReference type="InterPro" id="IPR037056">
    <property type="entry name" value="RNase_H1_N_sf"/>
</dbReference>
<dbReference type="PROSITE" id="PS50879">
    <property type="entry name" value="RNASE_H_1"/>
    <property type="match status" value="1"/>
</dbReference>
<dbReference type="SUPFAM" id="SSF53098">
    <property type="entry name" value="Ribonuclease H-like"/>
    <property type="match status" value="1"/>
</dbReference>
<dbReference type="InterPro" id="IPR050092">
    <property type="entry name" value="RNase_H"/>
</dbReference>
<dbReference type="InterPro" id="IPR009027">
    <property type="entry name" value="Ribosomal_bL9/RNase_H1_N"/>
</dbReference>
<dbReference type="RefSeq" id="WP_154537420.1">
    <property type="nucleotide sequence ID" value="NZ_VUNE01000001.1"/>
</dbReference>
<evidence type="ECO:0000256" key="3">
    <source>
        <dbReference type="ARBA" id="ARBA00012180"/>
    </source>
</evidence>
<evidence type="ECO:0000256" key="2">
    <source>
        <dbReference type="ARBA" id="ARBA00005300"/>
    </source>
</evidence>
<dbReference type="Pfam" id="PF00075">
    <property type="entry name" value="RNase_H"/>
    <property type="match status" value="1"/>
</dbReference>
<dbReference type="CDD" id="cd09277">
    <property type="entry name" value="RNase_HI_bacteria_like"/>
    <property type="match status" value="1"/>
</dbReference>
<dbReference type="GO" id="GO:0046872">
    <property type="term" value="F:metal ion binding"/>
    <property type="evidence" value="ECO:0007669"/>
    <property type="project" value="UniProtKB-KW"/>
</dbReference>
<evidence type="ECO:0000259" key="8">
    <source>
        <dbReference type="PROSITE" id="PS50879"/>
    </source>
</evidence>
<keyword evidence="10" id="KW-1185">Reference proteome</keyword>
<evidence type="ECO:0000313" key="9">
    <source>
        <dbReference type="EMBL" id="MST62061.1"/>
    </source>
</evidence>
<dbReference type="InterPro" id="IPR002156">
    <property type="entry name" value="RNaseH_domain"/>
</dbReference>
<accession>A0A6N7X1T6</accession>
<dbReference type="EC" id="3.1.26.4" evidence="3"/>
<dbReference type="Gene3D" id="3.30.420.10">
    <property type="entry name" value="Ribonuclease H-like superfamily/Ribonuclease H"/>
    <property type="match status" value="1"/>
</dbReference>
<comment type="catalytic activity">
    <reaction evidence="1">
        <text>Endonucleolytic cleavage to 5'-phosphomonoester.</text>
        <dbReference type="EC" id="3.1.26.4"/>
    </reaction>
</comment>
<dbReference type="InterPro" id="IPR012337">
    <property type="entry name" value="RNaseH-like_sf"/>
</dbReference>
<dbReference type="Gene3D" id="3.40.970.10">
    <property type="entry name" value="Ribonuclease H1, N-terminal domain"/>
    <property type="match status" value="1"/>
</dbReference>
<dbReference type="Proteomes" id="UP000440713">
    <property type="component" value="Unassembled WGS sequence"/>
</dbReference>
<comment type="similarity">
    <text evidence="2">Belongs to the RNase H family.</text>
</comment>
<protein>
    <recommendedName>
        <fullName evidence="3">ribonuclease H</fullName>
        <ecNumber evidence="3">3.1.26.4</ecNumber>
    </recommendedName>
</protein>
<feature type="domain" description="RNase H type-1" evidence="8">
    <location>
        <begin position="101"/>
        <end position="239"/>
    </location>
</feature>
<dbReference type="Pfam" id="PF01693">
    <property type="entry name" value="Cauli_VI"/>
    <property type="match status" value="1"/>
</dbReference>
<evidence type="ECO:0000256" key="1">
    <source>
        <dbReference type="ARBA" id="ARBA00000077"/>
    </source>
</evidence>
<dbReference type="EMBL" id="VUNE01000001">
    <property type="protein sequence ID" value="MST62061.1"/>
    <property type="molecule type" value="Genomic_DNA"/>
</dbReference>
<reference evidence="9 10" key="1">
    <citation type="submission" date="2019-08" db="EMBL/GenBank/DDBJ databases">
        <title>In-depth cultivation of the pig gut microbiome towards novel bacterial diversity and tailored functional studies.</title>
        <authorList>
            <person name="Wylensek D."/>
            <person name="Hitch T.C.A."/>
            <person name="Clavel T."/>
        </authorList>
    </citation>
    <scope>NUCLEOTIDE SEQUENCE [LARGE SCALE GENOMIC DNA]</scope>
    <source>
        <strain evidence="9 10">WCA-SAB-591-4A-A</strain>
    </source>
</reference>
<evidence type="ECO:0000256" key="7">
    <source>
        <dbReference type="ARBA" id="ARBA00022801"/>
    </source>
</evidence>
<keyword evidence="6" id="KW-0255">Endonuclease</keyword>
<comment type="caution">
    <text evidence="9">The sequence shown here is derived from an EMBL/GenBank/DDBJ whole genome shotgun (WGS) entry which is preliminary data.</text>
</comment>
<dbReference type="GO" id="GO:0003676">
    <property type="term" value="F:nucleic acid binding"/>
    <property type="evidence" value="ECO:0007669"/>
    <property type="project" value="InterPro"/>
</dbReference>
<dbReference type="PANTHER" id="PTHR10642">
    <property type="entry name" value="RIBONUCLEASE H1"/>
    <property type="match status" value="1"/>
</dbReference>
<evidence type="ECO:0000256" key="4">
    <source>
        <dbReference type="ARBA" id="ARBA00022722"/>
    </source>
</evidence>
<gene>
    <name evidence="9" type="ORF">FYJ71_03610</name>
</gene>
<evidence type="ECO:0000313" key="10">
    <source>
        <dbReference type="Proteomes" id="UP000440713"/>
    </source>
</evidence>
<evidence type="ECO:0000256" key="6">
    <source>
        <dbReference type="ARBA" id="ARBA00022759"/>
    </source>
</evidence>
<dbReference type="InterPro" id="IPR011320">
    <property type="entry name" value="RNase_H1_N"/>
</dbReference>
<keyword evidence="5" id="KW-0479">Metal-binding</keyword>
<dbReference type="AlphaFoldDB" id="A0A6N7X1T6"/>
<dbReference type="GO" id="GO:0004523">
    <property type="term" value="F:RNA-DNA hybrid ribonuclease activity"/>
    <property type="evidence" value="ECO:0007669"/>
    <property type="project" value="UniProtKB-EC"/>
</dbReference>
<proteinExistence type="inferred from homology"/>
<dbReference type="PANTHER" id="PTHR10642:SF26">
    <property type="entry name" value="RIBONUCLEASE H1"/>
    <property type="match status" value="1"/>
</dbReference>
<evidence type="ECO:0000256" key="5">
    <source>
        <dbReference type="ARBA" id="ARBA00022723"/>
    </source>
</evidence>
<sequence>MKKQKYYVVLNGRINGIFLNWNDCKEMIQGFSNASYKSFEEPYEAMDFLLKNTNRDVNIKNREKFVENCNENVDENIDESVNKSIDESIDRNQHIDTIYGNNDIIEAYVDGSFDSTFNTYGSGVVILKNDVVIEQFSIKGDNDEFTSMRNVAGEINASIIAMKYCYDNNYDNLTIYYDYNGIEKWFTGEWKANKKGTQEYKKISNFYGERIKIKFVKVKAHSGNKYNELADELAKKSIKINL</sequence>
<keyword evidence="4" id="KW-0540">Nuclease</keyword>
<name>A0A6N7X1T6_9FIRM</name>
<dbReference type="SUPFAM" id="SSF55658">
    <property type="entry name" value="L9 N-domain-like"/>
    <property type="match status" value="1"/>
</dbReference>
<dbReference type="InterPro" id="IPR036397">
    <property type="entry name" value="RNaseH_sf"/>
</dbReference>
<dbReference type="GO" id="GO:0043137">
    <property type="term" value="P:DNA replication, removal of RNA primer"/>
    <property type="evidence" value="ECO:0007669"/>
    <property type="project" value="TreeGrafter"/>
</dbReference>